<sequence>MNEEVKSVEKTENKELKMKATVMARPRKPKEVIIFILMILVILSVIVPFVNVLNVSTLILGMPVLMFWSIMIIPIVTLILILAYKWEVH</sequence>
<proteinExistence type="predicted"/>
<dbReference type="Proteomes" id="UP000824159">
    <property type="component" value="Unassembled WGS sequence"/>
</dbReference>
<name>A0A9D1HE97_9FIRM</name>
<dbReference type="EMBL" id="DVLX01000037">
    <property type="protein sequence ID" value="HIT99327.1"/>
    <property type="molecule type" value="Genomic_DNA"/>
</dbReference>
<accession>A0A9D1HE97</accession>
<protein>
    <submittedName>
        <fullName evidence="2">Uncharacterized protein</fullName>
    </submittedName>
</protein>
<comment type="caution">
    <text evidence="2">The sequence shown here is derived from an EMBL/GenBank/DDBJ whole genome shotgun (WGS) entry which is preliminary data.</text>
</comment>
<keyword evidence="1" id="KW-1133">Transmembrane helix</keyword>
<dbReference type="AlphaFoldDB" id="A0A9D1HE97"/>
<keyword evidence="1" id="KW-0472">Membrane</keyword>
<gene>
    <name evidence="2" type="ORF">IAD12_03630</name>
</gene>
<evidence type="ECO:0000313" key="3">
    <source>
        <dbReference type="Proteomes" id="UP000824159"/>
    </source>
</evidence>
<feature type="transmembrane region" description="Helical" evidence="1">
    <location>
        <begin position="65"/>
        <end position="84"/>
    </location>
</feature>
<keyword evidence="1" id="KW-0812">Transmembrane</keyword>
<evidence type="ECO:0000256" key="1">
    <source>
        <dbReference type="SAM" id="Phobius"/>
    </source>
</evidence>
<reference evidence="2" key="1">
    <citation type="submission" date="2020-10" db="EMBL/GenBank/DDBJ databases">
        <authorList>
            <person name="Gilroy R."/>
        </authorList>
    </citation>
    <scope>NUCLEOTIDE SEQUENCE</scope>
    <source>
        <strain evidence="2">CHK176-22527</strain>
    </source>
</reference>
<reference evidence="2" key="2">
    <citation type="journal article" date="2021" name="PeerJ">
        <title>Extensive microbial diversity within the chicken gut microbiome revealed by metagenomics and culture.</title>
        <authorList>
            <person name="Gilroy R."/>
            <person name="Ravi A."/>
            <person name="Getino M."/>
            <person name="Pursley I."/>
            <person name="Horton D.L."/>
            <person name="Alikhan N.F."/>
            <person name="Baker D."/>
            <person name="Gharbi K."/>
            <person name="Hall N."/>
            <person name="Watson M."/>
            <person name="Adriaenssens E.M."/>
            <person name="Foster-Nyarko E."/>
            <person name="Jarju S."/>
            <person name="Secka A."/>
            <person name="Antonio M."/>
            <person name="Oren A."/>
            <person name="Chaudhuri R.R."/>
            <person name="La Ragione R."/>
            <person name="Hildebrand F."/>
            <person name="Pallen M.J."/>
        </authorList>
    </citation>
    <scope>NUCLEOTIDE SEQUENCE</scope>
    <source>
        <strain evidence="2">CHK176-22527</strain>
    </source>
</reference>
<evidence type="ECO:0000313" key="2">
    <source>
        <dbReference type="EMBL" id="HIT99327.1"/>
    </source>
</evidence>
<feature type="transmembrane region" description="Helical" evidence="1">
    <location>
        <begin position="32"/>
        <end position="53"/>
    </location>
</feature>
<organism evidence="2 3">
    <name type="scientific">Candidatus Allocopromorpha excrementavium</name>
    <dbReference type="NCBI Taxonomy" id="2840741"/>
    <lineage>
        <taxon>Bacteria</taxon>
        <taxon>Bacillati</taxon>
        <taxon>Bacillota</taxon>
        <taxon>Clostridia</taxon>
        <taxon>Eubacteriales</taxon>
        <taxon>Eubacteriaceae</taxon>
        <taxon>Eubacteriaceae incertae sedis</taxon>
        <taxon>Candidatus Allocopromorpha</taxon>
    </lineage>
</organism>